<dbReference type="Proteomes" id="UP001163846">
    <property type="component" value="Unassembled WGS sequence"/>
</dbReference>
<gene>
    <name evidence="1" type="ORF">F5878DRAFT_429421</name>
</gene>
<keyword evidence="2" id="KW-1185">Reference proteome</keyword>
<protein>
    <submittedName>
        <fullName evidence="1">Uncharacterized protein</fullName>
    </submittedName>
</protein>
<evidence type="ECO:0000313" key="1">
    <source>
        <dbReference type="EMBL" id="KAJ3832995.1"/>
    </source>
</evidence>
<name>A0AA38U7H0_9AGAR</name>
<proteinExistence type="predicted"/>
<reference evidence="1" key="1">
    <citation type="submission" date="2022-08" db="EMBL/GenBank/DDBJ databases">
        <authorList>
            <consortium name="DOE Joint Genome Institute"/>
            <person name="Min B."/>
            <person name="Riley R."/>
            <person name="Sierra-Patev S."/>
            <person name="Naranjo-Ortiz M."/>
            <person name="Looney B."/>
            <person name="Konkel Z."/>
            <person name="Slot J.C."/>
            <person name="Sakamoto Y."/>
            <person name="Steenwyk J.L."/>
            <person name="Rokas A."/>
            <person name="Carro J."/>
            <person name="Camarero S."/>
            <person name="Ferreira P."/>
            <person name="Molpeceres G."/>
            <person name="Ruiz-Duenas F.J."/>
            <person name="Serrano A."/>
            <person name="Henrissat B."/>
            <person name="Drula E."/>
            <person name="Hughes K.W."/>
            <person name="Mata J.L."/>
            <person name="Ishikawa N.K."/>
            <person name="Vargas-Isla R."/>
            <person name="Ushijima S."/>
            <person name="Smith C.A."/>
            <person name="Ahrendt S."/>
            <person name="Andreopoulos W."/>
            <person name="He G."/>
            <person name="Labutti K."/>
            <person name="Lipzen A."/>
            <person name="Ng V."/>
            <person name="Sandor L."/>
            <person name="Barry K."/>
            <person name="Martinez A.T."/>
            <person name="Xiao Y."/>
            <person name="Gibbons J.G."/>
            <person name="Terashima K."/>
            <person name="Hibbett D.S."/>
            <person name="Grigoriev I.V."/>
        </authorList>
    </citation>
    <scope>NUCLEOTIDE SEQUENCE</scope>
    <source>
        <strain evidence="1">TFB9207</strain>
    </source>
</reference>
<sequence>MLFYQLGGYRLGQRWDNSFRVHSGNNSYHDPKITAQKVMTGLTANLRANANDDDDDLEITITLGILPSGASVLLLTPAQVEQIYLHVPGVRFPHPNEAYPSSTFESLSPIEFDTESLTAKLRALAPKAVKKGRQASDRDTSQANKGFCQRADLNEGAKRGLFENARLLRQLAMKRILPPSTSLETLIPGIHEAYAQFSAPHNFHEKILPRIHVAAFAYTLWAADTRYITDRRRSPDLLDVAWTKALDGMRDLRAPPAGHSSWQQMIFGWNTFKNQPRMSRKAFPGSKVQQEKDSKMGVSILRELLEPCLSSSLSNSMPVGPSANADSNAEHLILLVYNETTVRDIFLAYGVDLLAGNYDPSAESSGMDGDAGWARTKWKWINDQGAGLKDLVRD</sequence>
<dbReference type="EMBL" id="MU806798">
    <property type="protein sequence ID" value="KAJ3832995.1"/>
    <property type="molecule type" value="Genomic_DNA"/>
</dbReference>
<evidence type="ECO:0000313" key="2">
    <source>
        <dbReference type="Proteomes" id="UP001163846"/>
    </source>
</evidence>
<organism evidence="1 2">
    <name type="scientific">Lentinula raphanica</name>
    <dbReference type="NCBI Taxonomy" id="153919"/>
    <lineage>
        <taxon>Eukaryota</taxon>
        <taxon>Fungi</taxon>
        <taxon>Dikarya</taxon>
        <taxon>Basidiomycota</taxon>
        <taxon>Agaricomycotina</taxon>
        <taxon>Agaricomycetes</taxon>
        <taxon>Agaricomycetidae</taxon>
        <taxon>Agaricales</taxon>
        <taxon>Marasmiineae</taxon>
        <taxon>Omphalotaceae</taxon>
        <taxon>Lentinula</taxon>
    </lineage>
</organism>
<accession>A0AA38U7H0</accession>
<dbReference type="AlphaFoldDB" id="A0AA38U7H0"/>
<comment type="caution">
    <text evidence="1">The sequence shown here is derived from an EMBL/GenBank/DDBJ whole genome shotgun (WGS) entry which is preliminary data.</text>
</comment>